<protein>
    <submittedName>
        <fullName evidence="1">Uncharacterized protein</fullName>
    </submittedName>
</protein>
<comment type="caution">
    <text evidence="1">The sequence shown here is derived from an EMBL/GenBank/DDBJ whole genome shotgun (WGS) entry which is preliminary data.</text>
</comment>
<gene>
    <name evidence="1" type="ORF">UY92_C0020G0010</name>
</gene>
<dbReference type="EMBL" id="LCRX01000020">
    <property type="protein sequence ID" value="KKW41422.1"/>
    <property type="molecule type" value="Genomic_DNA"/>
</dbReference>
<evidence type="ECO:0000313" key="1">
    <source>
        <dbReference type="EMBL" id="KKW41422.1"/>
    </source>
</evidence>
<proteinExistence type="predicted"/>
<name>A0A0G2AJL1_9BACT</name>
<dbReference type="AlphaFoldDB" id="A0A0G2AJL1"/>
<reference evidence="1 2" key="1">
    <citation type="journal article" date="2015" name="Nature">
        <title>rRNA introns, odd ribosomes, and small enigmatic genomes across a large radiation of phyla.</title>
        <authorList>
            <person name="Brown C.T."/>
            <person name="Hug L.A."/>
            <person name="Thomas B.C."/>
            <person name="Sharon I."/>
            <person name="Castelle C.J."/>
            <person name="Singh A."/>
            <person name="Wilkins M.J."/>
            <person name="Williams K.H."/>
            <person name="Banfield J.F."/>
        </authorList>
    </citation>
    <scope>NUCLEOTIDE SEQUENCE [LARGE SCALE GENOMIC DNA]</scope>
</reference>
<sequence length="198" mass="21909">MPGETGRPDVIDPGEEHCREIRWTHLPDEIARLRAAGDPRAEELARQYEIMEAAREQTRPAERGDYPGVQAGIEAEAARVAADEDRVRKLDREAALQEALGSGLLEDAANYIEQWGVADRDYASVAELKEALESTCLFHRDASEFAPARHAVYVSARINGQPRTVRLDMTLYTGRNSSALKLDRATVWLGKKPVGAAD</sequence>
<accession>A0A0G2AJL1</accession>
<organism evidence="1 2">
    <name type="scientific">Candidatus Magasanikbacteria bacterium GW2011_GWA2_56_11</name>
    <dbReference type="NCBI Taxonomy" id="1619044"/>
    <lineage>
        <taxon>Bacteria</taxon>
        <taxon>Candidatus Magasanikiibacteriota</taxon>
    </lineage>
</organism>
<dbReference type="STRING" id="1619044.UY92_C0020G0010"/>
<dbReference type="Proteomes" id="UP000033870">
    <property type="component" value="Unassembled WGS sequence"/>
</dbReference>
<evidence type="ECO:0000313" key="2">
    <source>
        <dbReference type="Proteomes" id="UP000033870"/>
    </source>
</evidence>